<dbReference type="EMBL" id="JAYFSI010000006">
    <property type="protein sequence ID" value="MEA5363072.1"/>
    <property type="molecule type" value="Genomic_DNA"/>
</dbReference>
<evidence type="ECO:0008006" key="3">
    <source>
        <dbReference type="Google" id="ProtNLM"/>
    </source>
</evidence>
<proteinExistence type="predicted"/>
<accession>A0ABU5R9Z1</accession>
<name>A0ABU5R9Z1_9PSEU</name>
<reference evidence="1 2" key="1">
    <citation type="submission" date="2023-12" db="EMBL/GenBank/DDBJ databases">
        <title>Amycolatopsis sp. V23-08.</title>
        <authorList>
            <person name="Somphong A."/>
        </authorList>
    </citation>
    <scope>NUCLEOTIDE SEQUENCE [LARGE SCALE GENOMIC DNA]</scope>
    <source>
        <strain evidence="1 2">V23-08</strain>
    </source>
</reference>
<dbReference type="Proteomes" id="UP001304298">
    <property type="component" value="Unassembled WGS sequence"/>
</dbReference>
<evidence type="ECO:0000313" key="2">
    <source>
        <dbReference type="Proteomes" id="UP001304298"/>
    </source>
</evidence>
<comment type="caution">
    <text evidence="1">The sequence shown here is derived from an EMBL/GenBank/DDBJ whole genome shotgun (WGS) entry which is preliminary data.</text>
</comment>
<evidence type="ECO:0000313" key="1">
    <source>
        <dbReference type="EMBL" id="MEA5363072.1"/>
    </source>
</evidence>
<sequence>MRRRHTDQDVADLALARRLEDTLDRARAKKDNAEELATARRLAHILSNNRALAFAPNRELTRRLANSLDLACDLAAASDVDTALHLAWAAEGTARAALRAENTLDQAATTVEAVHAARAMALDARRARAELFRRLEFARTFAWPADGDPVGEARVTVAKVIRQLARDTTAVISGRPGLVCRNVLGLALQVLPRTHRPRFEEEFRSELAELPRGRQIRYAARQLAHSFALRRYLVRAAAAEHGRS</sequence>
<organism evidence="1 2">
    <name type="scientific">Amycolatopsis heterodermiae</name>
    <dbReference type="NCBI Taxonomy" id="3110235"/>
    <lineage>
        <taxon>Bacteria</taxon>
        <taxon>Bacillati</taxon>
        <taxon>Actinomycetota</taxon>
        <taxon>Actinomycetes</taxon>
        <taxon>Pseudonocardiales</taxon>
        <taxon>Pseudonocardiaceae</taxon>
        <taxon>Amycolatopsis</taxon>
    </lineage>
</organism>
<dbReference type="RefSeq" id="WP_323330828.1">
    <property type="nucleotide sequence ID" value="NZ_JAYFSI010000006.1"/>
</dbReference>
<gene>
    <name evidence="1" type="ORF">VA596_26310</name>
</gene>
<protein>
    <recommendedName>
        <fullName evidence="3">CHAD domain-containing protein</fullName>
    </recommendedName>
</protein>
<keyword evidence="2" id="KW-1185">Reference proteome</keyword>